<name>A0ACC3CES0_PYRYE</name>
<protein>
    <submittedName>
        <fullName evidence="1">Uncharacterized protein</fullName>
    </submittedName>
</protein>
<proteinExistence type="predicted"/>
<reference evidence="1" key="1">
    <citation type="submission" date="2019-11" db="EMBL/GenBank/DDBJ databases">
        <title>Nori genome reveals adaptations in red seaweeds to the harsh intertidal environment.</title>
        <authorList>
            <person name="Wang D."/>
            <person name="Mao Y."/>
        </authorList>
    </citation>
    <scope>NUCLEOTIDE SEQUENCE</scope>
    <source>
        <tissue evidence="1">Gametophyte</tissue>
    </source>
</reference>
<comment type="caution">
    <text evidence="1">The sequence shown here is derived from an EMBL/GenBank/DDBJ whole genome shotgun (WGS) entry which is preliminary data.</text>
</comment>
<dbReference type="Proteomes" id="UP000798662">
    <property type="component" value="Chromosome 3"/>
</dbReference>
<gene>
    <name evidence="1" type="ORF">I4F81_011208</name>
</gene>
<keyword evidence="2" id="KW-1185">Reference proteome</keyword>
<evidence type="ECO:0000313" key="1">
    <source>
        <dbReference type="EMBL" id="KAK1868725.1"/>
    </source>
</evidence>
<organism evidence="1 2">
    <name type="scientific">Pyropia yezoensis</name>
    <name type="common">Susabi-nori</name>
    <name type="synonym">Porphyra yezoensis</name>
    <dbReference type="NCBI Taxonomy" id="2788"/>
    <lineage>
        <taxon>Eukaryota</taxon>
        <taxon>Rhodophyta</taxon>
        <taxon>Bangiophyceae</taxon>
        <taxon>Bangiales</taxon>
        <taxon>Bangiaceae</taxon>
        <taxon>Pyropia</taxon>
    </lineage>
</organism>
<dbReference type="EMBL" id="CM020620">
    <property type="protein sequence ID" value="KAK1868725.1"/>
    <property type="molecule type" value="Genomic_DNA"/>
</dbReference>
<evidence type="ECO:0000313" key="2">
    <source>
        <dbReference type="Proteomes" id="UP000798662"/>
    </source>
</evidence>
<sequence length="742" mass="78281">MGRGEGVPVSLDERASVAMPVDDMDEKARAKKERKEKKSAAKASKEGSAKKVKSDKKRKHSADDASTDDAATTDTPAAPSPVAKRPKADTPAPSEVRAIAVGDGKIVFGDADEEDRQLASVTKTAIPEAEDLALSKYALSAPTVKALASKGIKALFPIQAATFDLLFHKKRDIIGRARTGSGKTLAFVLPIVEALAASQKAGKLPGREGKPLVLVLAPTRELAQQVERDFAWIGNAHGLKSACFYGGSAMGPQLSALRMGRGLDILVGTPGRLLDHLERGTLNLSGVRYVALDEADEMLSMGFSEDVEKLLAACTADVKQTLLFSATIPRWVKDLASKYLRSDQTETVDMVSDDKNRTNTDITHLMLSCPPGSRLGVLADVIRMYAGPTGKCLIFTDTKAEATDLGSTPSITAALGTIGTLHGDIPQATREQTIAAFRSGKIRVLVATDVAARGLDVPNVELVVQTHPPTSYETYIHRSGRTGRAGKTGTAITFFSLREKSSIGLITHKAGIKFKRVSAPQTADMVAANTSDTVKKVNAVPQSTLKVFASSAAQLLREYDAPFGVSEEDKPKAALAAVLACLAGFGTQTVQVRSMLTCFEGQAAVVMKSPVPLASQQAAWVPIRRHFSHGLASGARGLTLSADHSQAVFDVAQHHMKEIEDFVPGSDGITFELASGELPALEEERFDLQSALSANSERKNAWRGRAGGFRGGGGGGGRGGGGGGFRGGGFRGGRGGGGGFRR</sequence>
<accession>A0ACC3CES0</accession>